<dbReference type="InterPro" id="IPR036236">
    <property type="entry name" value="Znf_C2H2_sf"/>
</dbReference>
<dbReference type="GO" id="GO:0000981">
    <property type="term" value="F:DNA-binding transcription factor activity, RNA polymerase II-specific"/>
    <property type="evidence" value="ECO:0007669"/>
    <property type="project" value="TreeGrafter"/>
</dbReference>
<evidence type="ECO:0000256" key="1">
    <source>
        <dbReference type="ARBA" id="ARBA00003767"/>
    </source>
</evidence>
<dbReference type="PROSITE" id="PS00028">
    <property type="entry name" value="ZINC_FINGER_C2H2_1"/>
    <property type="match status" value="3"/>
</dbReference>
<comment type="function">
    <text evidence="1">May be involved in transcriptional regulation.</text>
</comment>
<dbReference type="Gene3D" id="3.30.160.60">
    <property type="entry name" value="Classic Zinc Finger"/>
    <property type="match status" value="4"/>
</dbReference>
<protein>
    <recommendedName>
        <fullName evidence="14">C2H2-type domain-containing protein</fullName>
    </recommendedName>
</protein>
<dbReference type="Proteomes" id="UP000092124">
    <property type="component" value="Unassembled WGS sequence"/>
</dbReference>
<reference evidence="15 16" key="1">
    <citation type="submission" date="2016-06" db="EMBL/GenBank/DDBJ databases">
        <title>The Draft Genome Sequence and Annotation of the Desert Woodrat Neotoma lepida.</title>
        <authorList>
            <person name="Campbell M."/>
            <person name="Oakeson K.F."/>
            <person name="Yandell M."/>
            <person name="Halpert J.R."/>
            <person name="Dearing D."/>
        </authorList>
    </citation>
    <scope>NUCLEOTIDE SEQUENCE [LARGE SCALE GENOMIC DNA]</scope>
    <source>
        <strain evidence="15">417</strain>
        <tissue evidence="15">Liver</tissue>
    </source>
</reference>
<dbReference type="SUPFAM" id="SSF57667">
    <property type="entry name" value="beta-beta-alpha zinc fingers"/>
    <property type="match status" value="2"/>
</dbReference>
<evidence type="ECO:0000256" key="3">
    <source>
        <dbReference type="ARBA" id="ARBA00006991"/>
    </source>
</evidence>
<proteinExistence type="inferred from homology"/>
<evidence type="ECO:0000256" key="13">
    <source>
        <dbReference type="SAM" id="MobiDB-lite"/>
    </source>
</evidence>
<comment type="caution">
    <text evidence="15">The sequence shown here is derived from an EMBL/GenBank/DDBJ whole genome shotgun (WGS) entry which is preliminary data.</text>
</comment>
<feature type="region of interest" description="Disordered" evidence="13">
    <location>
        <begin position="147"/>
        <end position="166"/>
    </location>
</feature>
<accession>A0A1A6HJ01</accession>
<dbReference type="EMBL" id="LZPO01027414">
    <property type="protein sequence ID" value="OBS78543.1"/>
    <property type="molecule type" value="Genomic_DNA"/>
</dbReference>
<organism evidence="15 16">
    <name type="scientific">Neotoma lepida</name>
    <name type="common">Desert woodrat</name>
    <dbReference type="NCBI Taxonomy" id="56216"/>
    <lineage>
        <taxon>Eukaryota</taxon>
        <taxon>Metazoa</taxon>
        <taxon>Chordata</taxon>
        <taxon>Craniata</taxon>
        <taxon>Vertebrata</taxon>
        <taxon>Euteleostomi</taxon>
        <taxon>Mammalia</taxon>
        <taxon>Eutheria</taxon>
        <taxon>Euarchontoglires</taxon>
        <taxon>Glires</taxon>
        <taxon>Rodentia</taxon>
        <taxon>Myomorpha</taxon>
        <taxon>Muroidea</taxon>
        <taxon>Cricetidae</taxon>
        <taxon>Neotominae</taxon>
        <taxon>Neotoma</taxon>
    </lineage>
</organism>
<evidence type="ECO:0000256" key="5">
    <source>
        <dbReference type="ARBA" id="ARBA00022737"/>
    </source>
</evidence>
<dbReference type="FunFam" id="3.30.160.60:FF:000264">
    <property type="entry name" value="Zinc finger protein 236"/>
    <property type="match status" value="1"/>
</dbReference>
<dbReference type="InterPro" id="IPR013087">
    <property type="entry name" value="Znf_C2H2_type"/>
</dbReference>
<keyword evidence="5" id="KW-0677">Repeat</keyword>
<keyword evidence="8" id="KW-0805">Transcription regulation</keyword>
<dbReference type="FunFam" id="3.30.160.60:FF:000446">
    <property type="entry name" value="Zinc finger protein"/>
    <property type="match status" value="1"/>
</dbReference>
<evidence type="ECO:0000256" key="4">
    <source>
        <dbReference type="ARBA" id="ARBA00022723"/>
    </source>
</evidence>
<keyword evidence="11" id="KW-0539">Nucleus</keyword>
<keyword evidence="6 12" id="KW-0863">Zinc-finger</keyword>
<comment type="similarity">
    <text evidence="3">Belongs to the krueppel C2H2-type zinc-finger protein family.</text>
</comment>
<dbReference type="GO" id="GO:0005634">
    <property type="term" value="C:nucleus"/>
    <property type="evidence" value="ECO:0007669"/>
    <property type="project" value="UniProtKB-SubCell"/>
</dbReference>
<dbReference type="GO" id="GO:0000978">
    <property type="term" value="F:RNA polymerase II cis-regulatory region sequence-specific DNA binding"/>
    <property type="evidence" value="ECO:0007669"/>
    <property type="project" value="TreeGrafter"/>
</dbReference>
<evidence type="ECO:0000256" key="6">
    <source>
        <dbReference type="ARBA" id="ARBA00022771"/>
    </source>
</evidence>
<feature type="domain" description="C2H2-type" evidence="14">
    <location>
        <begin position="172"/>
        <end position="199"/>
    </location>
</feature>
<evidence type="ECO:0000256" key="8">
    <source>
        <dbReference type="ARBA" id="ARBA00023015"/>
    </source>
</evidence>
<evidence type="ECO:0000259" key="14">
    <source>
        <dbReference type="PROSITE" id="PS50157"/>
    </source>
</evidence>
<dbReference type="AlphaFoldDB" id="A0A1A6HJ01"/>
<keyword evidence="4" id="KW-0479">Metal-binding</keyword>
<feature type="region of interest" description="Disordered" evidence="13">
    <location>
        <begin position="29"/>
        <end position="83"/>
    </location>
</feature>
<dbReference type="OrthoDB" id="6077919at2759"/>
<dbReference type="PANTHER" id="PTHR24396">
    <property type="entry name" value="ZINC FINGER PROTEIN"/>
    <property type="match status" value="1"/>
</dbReference>
<evidence type="ECO:0000256" key="9">
    <source>
        <dbReference type="ARBA" id="ARBA00023125"/>
    </source>
</evidence>
<dbReference type="Pfam" id="PF00096">
    <property type="entry name" value="zf-C2H2"/>
    <property type="match status" value="2"/>
</dbReference>
<keyword evidence="9" id="KW-0238">DNA-binding</keyword>
<evidence type="ECO:0000256" key="12">
    <source>
        <dbReference type="PROSITE-ProRule" id="PRU00042"/>
    </source>
</evidence>
<keyword evidence="10" id="KW-0804">Transcription</keyword>
<dbReference type="InterPro" id="IPR051643">
    <property type="entry name" value="Transcr_Reg_ZincFinger"/>
</dbReference>
<feature type="compositionally biased region" description="Polar residues" evidence="13">
    <location>
        <begin position="72"/>
        <end position="83"/>
    </location>
</feature>
<evidence type="ECO:0000313" key="16">
    <source>
        <dbReference type="Proteomes" id="UP000092124"/>
    </source>
</evidence>
<name>A0A1A6HJ01_NEOLE</name>
<keyword evidence="7" id="KW-0862">Zinc</keyword>
<dbReference type="GO" id="GO:0008270">
    <property type="term" value="F:zinc ion binding"/>
    <property type="evidence" value="ECO:0007669"/>
    <property type="project" value="UniProtKB-KW"/>
</dbReference>
<evidence type="ECO:0000256" key="11">
    <source>
        <dbReference type="ARBA" id="ARBA00023242"/>
    </source>
</evidence>
<evidence type="ECO:0000256" key="7">
    <source>
        <dbReference type="ARBA" id="ARBA00022833"/>
    </source>
</evidence>
<evidence type="ECO:0000313" key="15">
    <source>
        <dbReference type="EMBL" id="OBS78543.1"/>
    </source>
</evidence>
<dbReference type="SMART" id="SM00355">
    <property type="entry name" value="ZnF_C2H2"/>
    <property type="match status" value="3"/>
</dbReference>
<gene>
    <name evidence="15" type="ORF">A6R68_19067</name>
</gene>
<evidence type="ECO:0000256" key="2">
    <source>
        <dbReference type="ARBA" id="ARBA00004123"/>
    </source>
</evidence>
<evidence type="ECO:0000256" key="10">
    <source>
        <dbReference type="ARBA" id="ARBA00023163"/>
    </source>
</evidence>
<dbReference type="STRING" id="56216.A0A1A6HJ01"/>
<sequence length="289" mass="31777">MPVEIESAELQQTPETVAADPEAILELGPQHVVGTEDAELGQQLADQPLEADEDGFAASQDPLPGHMDQFEEQTTPQQSFESAGLSQGFTVTDTYNQQTPFPPVQQLQDSSTLESQALSTSFHQQNLLQVPSSDAINVATRLLPESSQEDLDLQTQRPQFLEDSEDQSRRSYRCDYCNKGFKKSSHLKQHVRSHTGEKPYKCKLCGRGFVSSGVKAFSCSICNASFTTNGSLTRHMATHMSLKPYKCPFCEEGFRTAIHCKKHMKRHQAVPSATSAAAETEGGGSFCLD</sequence>
<dbReference type="FunFam" id="3.30.160.60:FF:000226">
    <property type="entry name" value="Zinc finger protein 236 variant"/>
    <property type="match status" value="1"/>
</dbReference>
<keyword evidence="16" id="KW-1185">Reference proteome</keyword>
<feature type="domain" description="C2H2-type" evidence="14">
    <location>
        <begin position="245"/>
        <end position="272"/>
    </location>
</feature>
<dbReference type="PROSITE" id="PS50157">
    <property type="entry name" value="ZINC_FINGER_C2H2_2"/>
    <property type="match status" value="3"/>
</dbReference>
<comment type="subcellular location">
    <subcellularLocation>
        <location evidence="2">Nucleus</location>
    </subcellularLocation>
</comment>
<dbReference type="PANTHER" id="PTHR24396:SF21">
    <property type="entry name" value="ZINC FINGER PROTEIN 236"/>
    <property type="match status" value="1"/>
</dbReference>
<feature type="domain" description="C2H2-type" evidence="14">
    <location>
        <begin position="217"/>
        <end position="244"/>
    </location>
</feature>